<dbReference type="EMBL" id="GFXV01008007">
    <property type="protein sequence ID" value="MBW19812.1"/>
    <property type="molecule type" value="Transcribed_RNA"/>
</dbReference>
<evidence type="ECO:0000256" key="1">
    <source>
        <dbReference type="SAM" id="Coils"/>
    </source>
</evidence>
<dbReference type="AlphaFoldDB" id="A0A2H8U1R0"/>
<dbReference type="OrthoDB" id="6626705at2759"/>
<protein>
    <submittedName>
        <fullName evidence="3">Envelope fusion protein</fullName>
    </submittedName>
</protein>
<keyword evidence="2" id="KW-0812">Transmembrane</keyword>
<evidence type="ECO:0000256" key="2">
    <source>
        <dbReference type="SAM" id="Phobius"/>
    </source>
</evidence>
<keyword evidence="2" id="KW-0472">Membrane</keyword>
<dbReference type="InterPro" id="IPR022048">
    <property type="entry name" value="Envelope_fusion-like"/>
</dbReference>
<keyword evidence="2" id="KW-1133">Transmembrane helix</keyword>
<dbReference type="Pfam" id="PF12259">
    <property type="entry name" value="Baculo_F"/>
    <property type="match status" value="1"/>
</dbReference>
<sequence>MMKYVTNQKERMYLSLEGQNTDQDISNQRQKRGLINIIDNVMYTLFGVCDDKCVKKTREAIQKTEETGTNILHIMKTQTTVVKTVVKKIANTINRTEELYKDVSNKEQQLHKRLLQIQNKTDDILDLLLADEVHNLYTILTNQYAYETSTLEQIITAARGGIIHPSLMTPQEIAEILRAAKQYFRNNLNIPVGTKPSEIGEFSKIAKMSVYYENDRLVFITKIPLIMDIEFTLFNVIPIPMYRMEKTIVGWYVTSLTYEYIAITKDRKKFTTYLDKQISDCTELNMYKICKLPQPIQEANSHQPCEVQLFKGADSIPNKCILKKFTLSENIYHRLNKKNTWIHVGHDVLTVGCDDLVEPFIQEMRNSGEISIIDTSCRIFTRDVVLNAIEEDSNRKYKDFVPIIKIKDLLDKIPEHIHNYTINEKWNNETDIQLTDLHSVSKSLDEVQQMIDNEIIREQTQKHQFIHSNLLYVTIGLAILSTILIIAMYILIKCRYISDRQITDISRKLVKYRTPIRRENNSAELFDEIPFTAPPSPR</sequence>
<feature type="coiled-coil region" evidence="1">
    <location>
        <begin position="86"/>
        <end position="113"/>
    </location>
</feature>
<organism evidence="3">
    <name type="scientific">Melanaphis sacchari</name>
    <dbReference type="NCBI Taxonomy" id="742174"/>
    <lineage>
        <taxon>Eukaryota</taxon>
        <taxon>Metazoa</taxon>
        <taxon>Ecdysozoa</taxon>
        <taxon>Arthropoda</taxon>
        <taxon>Hexapoda</taxon>
        <taxon>Insecta</taxon>
        <taxon>Pterygota</taxon>
        <taxon>Neoptera</taxon>
        <taxon>Paraneoptera</taxon>
        <taxon>Hemiptera</taxon>
        <taxon>Sternorrhyncha</taxon>
        <taxon>Aphidomorpha</taxon>
        <taxon>Aphidoidea</taxon>
        <taxon>Aphididae</taxon>
        <taxon>Aphidini</taxon>
        <taxon>Melanaphis</taxon>
    </lineage>
</organism>
<reference evidence="3" key="1">
    <citation type="submission" date="2017-10" db="EMBL/GenBank/DDBJ databases">
        <title>Transcriptome Assembly of Sugarcane Aphid Adults.</title>
        <authorList>
            <person name="Scully E.D."/>
            <person name="Palmer N.A."/>
            <person name="Geib S.M."/>
            <person name="Sarath G."/>
            <person name="Sattler S.E."/>
        </authorList>
    </citation>
    <scope>NUCLEOTIDE SEQUENCE</scope>
    <source>
        <tissue evidence="3">Whole body</tissue>
    </source>
</reference>
<evidence type="ECO:0000313" key="3">
    <source>
        <dbReference type="EMBL" id="MBW19812.1"/>
    </source>
</evidence>
<feature type="transmembrane region" description="Helical" evidence="2">
    <location>
        <begin position="470"/>
        <end position="492"/>
    </location>
</feature>
<proteinExistence type="predicted"/>
<accession>A0A2H8U1R0</accession>
<name>A0A2H8U1R0_9HEMI</name>
<keyword evidence="1" id="KW-0175">Coiled coil</keyword>